<protein>
    <submittedName>
        <fullName evidence="2">Uncharacterized protein</fullName>
    </submittedName>
</protein>
<sequence length="57" mass="5981">MSSPLENPTVRYGMSFGSAAILAIVALGFLDGPSRLIVLGLAIIEIAILPQLLERAT</sequence>
<gene>
    <name evidence="2" type="ORF">SAMN04489841_1183</name>
</gene>
<name>A0A1H9CX83_9EURY</name>
<keyword evidence="1" id="KW-1133">Transmembrane helix</keyword>
<keyword evidence="1" id="KW-0812">Transmembrane</keyword>
<keyword evidence="1" id="KW-0472">Membrane</keyword>
<evidence type="ECO:0000313" key="2">
    <source>
        <dbReference type="EMBL" id="SEQ05795.1"/>
    </source>
</evidence>
<dbReference type="STRING" id="1186196.SAMN04489841_1183"/>
<dbReference type="AlphaFoldDB" id="A0A1H9CX83"/>
<accession>A0A1H9CX83</accession>
<feature type="transmembrane region" description="Helical" evidence="1">
    <location>
        <begin position="36"/>
        <end position="53"/>
    </location>
</feature>
<dbReference type="RefSeq" id="WP_175480049.1">
    <property type="nucleotide sequence ID" value="NZ_FOFD01000001.1"/>
</dbReference>
<dbReference type="EMBL" id="FOFD01000001">
    <property type="protein sequence ID" value="SEQ05795.1"/>
    <property type="molecule type" value="Genomic_DNA"/>
</dbReference>
<evidence type="ECO:0000256" key="1">
    <source>
        <dbReference type="SAM" id="Phobius"/>
    </source>
</evidence>
<reference evidence="3" key="1">
    <citation type="submission" date="2016-10" db="EMBL/GenBank/DDBJ databases">
        <authorList>
            <person name="Varghese N."/>
            <person name="Submissions S."/>
        </authorList>
    </citation>
    <scope>NUCLEOTIDE SEQUENCE [LARGE SCALE GENOMIC DNA]</scope>
    <source>
        <strain evidence="3">DSM 25055</strain>
    </source>
</reference>
<dbReference type="OrthoDB" id="238114at2157"/>
<dbReference type="Proteomes" id="UP000199114">
    <property type="component" value="Unassembled WGS sequence"/>
</dbReference>
<proteinExistence type="predicted"/>
<feature type="transmembrane region" description="Helical" evidence="1">
    <location>
        <begin position="12"/>
        <end position="30"/>
    </location>
</feature>
<evidence type="ECO:0000313" key="3">
    <source>
        <dbReference type="Proteomes" id="UP000199114"/>
    </source>
</evidence>
<keyword evidence="3" id="KW-1185">Reference proteome</keyword>
<organism evidence="2 3">
    <name type="scientific">Natrinema salaciae</name>
    <dbReference type="NCBI Taxonomy" id="1186196"/>
    <lineage>
        <taxon>Archaea</taxon>
        <taxon>Methanobacteriati</taxon>
        <taxon>Methanobacteriota</taxon>
        <taxon>Stenosarchaea group</taxon>
        <taxon>Halobacteria</taxon>
        <taxon>Halobacteriales</taxon>
        <taxon>Natrialbaceae</taxon>
        <taxon>Natrinema</taxon>
    </lineage>
</organism>